<gene>
    <name evidence="1" type="ORF">LPJ66_001304</name>
</gene>
<dbReference type="Proteomes" id="UP001150581">
    <property type="component" value="Unassembled WGS sequence"/>
</dbReference>
<name>A0ACC1ITN3_9FUNG</name>
<sequence length="258" mass="28559">MTAPSSAPKQTISLEEWEGKMAEVPIAKSDLNQLIMNYLVIEGYKDAAEKFSEESGLHTQMDLGSMDERMQIRFAIQNGDIQGAIERINDLNPDLLDIDPHLYFHLQQQQLIELIRSGRAAEALEFAQEELAPHGEEHPELLRELEKTMALLAFDVGAVGQEGARELLDFRQRVRTANELNRALLAASSLPREPKLPKLLMLLEWSQAQLDEKARYPRIGNLLDARLEIEAGGGVGSAEGSAPSSSSATFSSVPPPMM</sequence>
<reference evidence="1" key="1">
    <citation type="submission" date="2022-07" db="EMBL/GenBank/DDBJ databases">
        <title>Phylogenomic reconstructions and comparative analyses of Kickxellomycotina fungi.</title>
        <authorList>
            <person name="Reynolds N.K."/>
            <person name="Stajich J.E."/>
            <person name="Barry K."/>
            <person name="Grigoriev I.V."/>
            <person name="Crous P."/>
            <person name="Smith M.E."/>
        </authorList>
    </citation>
    <scope>NUCLEOTIDE SEQUENCE</scope>
    <source>
        <strain evidence="1">Benny 63K</strain>
    </source>
</reference>
<evidence type="ECO:0000313" key="2">
    <source>
        <dbReference type="Proteomes" id="UP001150581"/>
    </source>
</evidence>
<comment type="caution">
    <text evidence="1">The sequence shown here is derived from an EMBL/GenBank/DDBJ whole genome shotgun (WGS) entry which is preliminary data.</text>
</comment>
<evidence type="ECO:0000313" key="1">
    <source>
        <dbReference type="EMBL" id="KAJ1900677.1"/>
    </source>
</evidence>
<organism evidence="1 2">
    <name type="scientific">Kickxella alabastrina</name>
    <dbReference type="NCBI Taxonomy" id="61397"/>
    <lineage>
        <taxon>Eukaryota</taxon>
        <taxon>Fungi</taxon>
        <taxon>Fungi incertae sedis</taxon>
        <taxon>Zoopagomycota</taxon>
        <taxon>Kickxellomycotina</taxon>
        <taxon>Kickxellomycetes</taxon>
        <taxon>Kickxellales</taxon>
        <taxon>Kickxellaceae</taxon>
        <taxon>Kickxella</taxon>
    </lineage>
</organism>
<protein>
    <submittedName>
        <fullName evidence="1">Uncharacterized protein</fullName>
    </submittedName>
</protein>
<keyword evidence="2" id="KW-1185">Reference proteome</keyword>
<accession>A0ACC1ITN3</accession>
<proteinExistence type="predicted"/>
<dbReference type="EMBL" id="JANBPG010000066">
    <property type="protein sequence ID" value="KAJ1900677.1"/>
    <property type="molecule type" value="Genomic_DNA"/>
</dbReference>